<dbReference type="InterPro" id="IPR013655">
    <property type="entry name" value="PAS_fold_3"/>
</dbReference>
<dbReference type="InterPro" id="IPR000014">
    <property type="entry name" value="PAS"/>
</dbReference>
<evidence type="ECO:0000259" key="4">
    <source>
        <dbReference type="PROSITE" id="PS50112"/>
    </source>
</evidence>
<organism evidence="7 8">
    <name type="scientific">Congregibacter litoralis KT71</name>
    <dbReference type="NCBI Taxonomy" id="314285"/>
    <lineage>
        <taxon>Bacteria</taxon>
        <taxon>Pseudomonadati</taxon>
        <taxon>Pseudomonadota</taxon>
        <taxon>Gammaproteobacteria</taxon>
        <taxon>Cellvibrionales</taxon>
        <taxon>Halieaceae</taxon>
        <taxon>Congregibacter</taxon>
    </lineage>
</organism>
<dbReference type="Pfam" id="PF00989">
    <property type="entry name" value="PAS"/>
    <property type="match status" value="1"/>
</dbReference>
<reference evidence="7 8" key="1">
    <citation type="journal article" date="2007" name="Proc. Natl. Acad. Sci. U.S.A.">
        <title>Characterization of a marine gammaproteobacterium capable of aerobic anoxygenic photosynthesis.</title>
        <authorList>
            <person name="Fuchs B.M."/>
            <person name="Spring S."/>
            <person name="Teeling H."/>
            <person name="Quast C."/>
            <person name="Wulf J."/>
            <person name="Schattenhofer M."/>
            <person name="Yan S."/>
            <person name="Ferriera S."/>
            <person name="Johnson J."/>
            <person name="Glockner F.O."/>
            <person name="Amann R."/>
        </authorList>
    </citation>
    <scope>NUCLEOTIDE SEQUENCE [LARGE SCALE GENOMIC DNA]</scope>
    <source>
        <strain evidence="7">KT71</strain>
    </source>
</reference>
<dbReference type="HOGENOM" id="CLU_000445_11_4_6"/>
<dbReference type="FunFam" id="3.30.70.270:FF:000001">
    <property type="entry name" value="Diguanylate cyclase domain protein"/>
    <property type="match status" value="1"/>
</dbReference>
<dbReference type="SMART" id="SM00086">
    <property type="entry name" value="PAC"/>
    <property type="match status" value="1"/>
</dbReference>
<dbReference type="GO" id="GO:1902201">
    <property type="term" value="P:negative regulation of bacterial-type flagellum-dependent cell motility"/>
    <property type="evidence" value="ECO:0007669"/>
    <property type="project" value="TreeGrafter"/>
</dbReference>
<dbReference type="GO" id="GO:0043709">
    <property type="term" value="P:cell adhesion involved in single-species biofilm formation"/>
    <property type="evidence" value="ECO:0007669"/>
    <property type="project" value="TreeGrafter"/>
</dbReference>
<evidence type="ECO:0000256" key="2">
    <source>
        <dbReference type="ARBA" id="ARBA00012528"/>
    </source>
</evidence>
<dbReference type="InterPro" id="IPR029787">
    <property type="entry name" value="Nucleotide_cyclase"/>
</dbReference>
<accession>A4A7U4</accession>
<dbReference type="InterPro" id="IPR035965">
    <property type="entry name" value="PAS-like_dom_sf"/>
</dbReference>
<feature type="domain" description="PAC" evidence="5">
    <location>
        <begin position="207"/>
        <end position="259"/>
    </location>
</feature>
<dbReference type="PANTHER" id="PTHR45138:SF9">
    <property type="entry name" value="DIGUANYLATE CYCLASE DGCM-RELATED"/>
    <property type="match status" value="1"/>
</dbReference>
<reference evidence="7 8" key="2">
    <citation type="journal article" date="2009" name="PLoS ONE">
        <title>The photosynthetic apparatus and its regulation in the aerobic gammaproteobacterium Congregibacter litoralis gen. nov., sp. nov.</title>
        <authorList>
            <person name="Spring S."/>
            <person name="Lunsdorf H."/>
            <person name="Fuchs B.M."/>
            <person name="Tindall B.J."/>
        </authorList>
    </citation>
    <scope>NUCLEOTIDE SEQUENCE [LARGE SCALE GENOMIC DNA]</scope>
    <source>
        <strain evidence="7">KT71</strain>
    </source>
</reference>
<dbReference type="Proteomes" id="UP000019205">
    <property type="component" value="Chromosome"/>
</dbReference>
<dbReference type="NCBIfam" id="TIGR00229">
    <property type="entry name" value="sensory_box"/>
    <property type="match status" value="1"/>
</dbReference>
<dbReference type="CDD" id="cd00130">
    <property type="entry name" value="PAS"/>
    <property type="match status" value="2"/>
</dbReference>
<dbReference type="Pfam" id="PF08447">
    <property type="entry name" value="PAS_3"/>
    <property type="match status" value="1"/>
</dbReference>
<sequence length="438" mass="48350">MNPRYALDDFFIQLFQEDGPQAVTRSLDWLGAFVITENGLIVAANAAFCEVLEKPEGDLIGTPVFDHITPDEQSSMRERFASQNTTPYALKLSLGHHRIKQVMVTPHVFPVADTHYRLAAFTDVSEYERIKDSENRFKHVFGAAGIGIARVNLDGSWLECNEKLCEILGYSEENLLPLTFQDLTHPDDLDEDLHYVEEMLAGLRSTYSMQKRYRHEQGHYFWARLTVSLVRDAADHPQYFVSLIQDISAEKQAEIAAEQLNDSLAKLSMTDGLTGIGNRRRFDTALENEWRRASRHGTELALVLADIDDFKAFNDDFGHLAGDDCLKNIAAAIEAFGNRVGDCVARYGGEELAIILPGLSLEDAASVAEQCRQAVEALGIARKACGDGASVVTISLGVAAMHPDSKDAAETLIEAADKQLYRAKSSGKNKVQPTPGTG</sequence>
<dbReference type="AlphaFoldDB" id="A4A7U4"/>
<evidence type="ECO:0000259" key="5">
    <source>
        <dbReference type="PROSITE" id="PS50113"/>
    </source>
</evidence>
<feature type="domain" description="GGDEF" evidence="6">
    <location>
        <begin position="298"/>
        <end position="436"/>
    </location>
</feature>
<feature type="domain" description="PAS" evidence="4">
    <location>
        <begin position="33"/>
        <end position="80"/>
    </location>
</feature>
<dbReference type="InterPro" id="IPR000700">
    <property type="entry name" value="PAS-assoc_C"/>
</dbReference>
<gene>
    <name evidence="7" type="ORF">KT71_14254</name>
</gene>
<dbReference type="GO" id="GO:0005886">
    <property type="term" value="C:plasma membrane"/>
    <property type="evidence" value="ECO:0007669"/>
    <property type="project" value="TreeGrafter"/>
</dbReference>
<dbReference type="PANTHER" id="PTHR45138">
    <property type="entry name" value="REGULATORY COMPONENTS OF SENSORY TRANSDUCTION SYSTEM"/>
    <property type="match status" value="1"/>
</dbReference>
<dbReference type="Gene3D" id="3.30.70.270">
    <property type="match status" value="1"/>
</dbReference>
<dbReference type="RefSeq" id="WP_008295285.1">
    <property type="nucleotide sequence ID" value="NZ_CM002299.1"/>
</dbReference>
<dbReference type="SMART" id="SM00267">
    <property type="entry name" value="GGDEF"/>
    <property type="match status" value="1"/>
</dbReference>
<comment type="caution">
    <text evidence="7">The sequence shown here is derived from an EMBL/GenBank/DDBJ whole genome shotgun (WGS) entry which is preliminary data.</text>
</comment>
<dbReference type="SUPFAM" id="SSF55785">
    <property type="entry name" value="PYP-like sensor domain (PAS domain)"/>
    <property type="match status" value="2"/>
</dbReference>
<dbReference type="Pfam" id="PF00990">
    <property type="entry name" value="GGDEF"/>
    <property type="match status" value="1"/>
</dbReference>
<proteinExistence type="predicted"/>
<evidence type="ECO:0000259" key="6">
    <source>
        <dbReference type="PROSITE" id="PS50887"/>
    </source>
</evidence>
<evidence type="ECO:0000313" key="8">
    <source>
        <dbReference type="Proteomes" id="UP000019205"/>
    </source>
</evidence>
<comment type="catalytic activity">
    <reaction evidence="3">
        <text>2 GTP = 3',3'-c-di-GMP + 2 diphosphate</text>
        <dbReference type="Rhea" id="RHEA:24898"/>
        <dbReference type="ChEBI" id="CHEBI:33019"/>
        <dbReference type="ChEBI" id="CHEBI:37565"/>
        <dbReference type="ChEBI" id="CHEBI:58805"/>
        <dbReference type="EC" id="2.7.7.65"/>
    </reaction>
</comment>
<dbReference type="GO" id="GO:0006355">
    <property type="term" value="P:regulation of DNA-templated transcription"/>
    <property type="evidence" value="ECO:0007669"/>
    <property type="project" value="InterPro"/>
</dbReference>
<dbReference type="GO" id="GO:0052621">
    <property type="term" value="F:diguanylate cyclase activity"/>
    <property type="evidence" value="ECO:0007669"/>
    <property type="project" value="UniProtKB-EC"/>
</dbReference>
<dbReference type="InterPro" id="IPR000160">
    <property type="entry name" value="GGDEF_dom"/>
</dbReference>
<dbReference type="NCBIfam" id="TIGR00254">
    <property type="entry name" value="GGDEF"/>
    <property type="match status" value="1"/>
</dbReference>
<dbReference type="InterPro" id="IPR013767">
    <property type="entry name" value="PAS_fold"/>
</dbReference>
<evidence type="ECO:0000256" key="1">
    <source>
        <dbReference type="ARBA" id="ARBA00001946"/>
    </source>
</evidence>
<dbReference type="PROSITE" id="PS50113">
    <property type="entry name" value="PAC"/>
    <property type="match status" value="1"/>
</dbReference>
<name>A4A7U4_9GAMM</name>
<keyword evidence="8" id="KW-1185">Reference proteome</keyword>
<dbReference type="CDD" id="cd01949">
    <property type="entry name" value="GGDEF"/>
    <property type="match status" value="1"/>
</dbReference>
<comment type="cofactor">
    <cofactor evidence="1">
        <name>Mg(2+)</name>
        <dbReference type="ChEBI" id="CHEBI:18420"/>
    </cofactor>
</comment>
<dbReference type="PROSITE" id="PS50112">
    <property type="entry name" value="PAS"/>
    <property type="match status" value="2"/>
</dbReference>
<dbReference type="SUPFAM" id="SSF55073">
    <property type="entry name" value="Nucleotide cyclase"/>
    <property type="match status" value="1"/>
</dbReference>
<dbReference type="EMBL" id="AAOA02000001">
    <property type="protein sequence ID" value="EAQ97739.1"/>
    <property type="molecule type" value="Genomic_DNA"/>
</dbReference>
<protein>
    <recommendedName>
        <fullName evidence="2">diguanylate cyclase</fullName>
        <ecNumber evidence="2">2.7.7.65</ecNumber>
    </recommendedName>
</protein>
<evidence type="ECO:0000313" key="7">
    <source>
        <dbReference type="EMBL" id="EAQ97739.1"/>
    </source>
</evidence>
<dbReference type="STRING" id="314285.KT71_14254"/>
<dbReference type="eggNOG" id="COG2199">
    <property type="taxonomic scope" value="Bacteria"/>
</dbReference>
<dbReference type="EC" id="2.7.7.65" evidence="2"/>
<evidence type="ECO:0000256" key="3">
    <source>
        <dbReference type="ARBA" id="ARBA00034247"/>
    </source>
</evidence>
<dbReference type="InterPro" id="IPR043128">
    <property type="entry name" value="Rev_trsase/Diguanyl_cyclase"/>
</dbReference>
<dbReference type="SMART" id="SM00091">
    <property type="entry name" value="PAS"/>
    <property type="match status" value="2"/>
</dbReference>
<dbReference type="InterPro" id="IPR050469">
    <property type="entry name" value="Diguanylate_Cyclase"/>
</dbReference>
<dbReference type="Gene3D" id="3.30.450.20">
    <property type="entry name" value="PAS domain"/>
    <property type="match status" value="2"/>
</dbReference>
<dbReference type="OrthoDB" id="9812260at2"/>
<dbReference type="InterPro" id="IPR001610">
    <property type="entry name" value="PAC"/>
</dbReference>
<feature type="domain" description="PAS" evidence="4">
    <location>
        <begin position="133"/>
        <end position="203"/>
    </location>
</feature>
<dbReference type="PROSITE" id="PS50887">
    <property type="entry name" value="GGDEF"/>
    <property type="match status" value="1"/>
</dbReference>